<accession>A0A1X2H8G4</accession>
<feature type="domain" description="Methyltransferase" evidence="1">
    <location>
        <begin position="104"/>
        <end position="201"/>
    </location>
</feature>
<dbReference type="InterPro" id="IPR029063">
    <property type="entry name" value="SAM-dependent_MTases_sf"/>
</dbReference>
<keyword evidence="2" id="KW-0808">Transferase</keyword>
<dbReference type="PANTHER" id="PTHR44068">
    <property type="entry name" value="ZGC:194242"/>
    <property type="match status" value="1"/>
</dbReference>
<dbReference type="SUPFAM" id="SSF53335">
    <property type="entry name" value="S-adenosyl-L-methionine-dependent methyltransferases"/>
    <property type="match status" value="1"/>
</dbReference>
<dbReference type="PANTHER" id="PTHR44068:SF11">
    <property type="entry name" value="GERANYL DIPHOSPHATE 2-C-METHYLTRANSFERASE"/>
    <property type="match status" value="1"/>
</dbReference>
<keyword evidence="3" id="KW-1185">Reference proteome</keyword>
<dbReference type="InterPro" id="IPR041698">
    <property type="entry name" value="Methyltransf_25"/>
</dbReference>
<name>A0A1X2H8G4_SYNRA</name>
<dbReference type="EMBL" id="MCGN01000007">
    <property type="protein sequence ID" value="ORY94867.1"/>
    <property type="molecule type" value="Genomic_DNA"/>
</dbReference>
<proteinExistence type="predicted"/>
<dbReference type="Pfam" id="PF13649">
    <property type="entry name" value="Methyltransf_25"/>
    <property type="match status" value="1"/>
</dbReference>
<dbReference type="STRING" id="13706.A0A1X2H8G4"/>
<protein>
    <submittedName>
        <fullName evidence="2">S-adenosyl-L-methionine-dependent methyltransferase</fullName>
    </submittedName>
</protein>
<dbReference type="GO" id="GO:0032259">
    <property type="term" value="P:methylation"/>
    <property type="evidence" value="ECO:0007669"/>
    <property type="project" value="UniProtKB-KW"/>
</dbReference>
<dbReference type="CDD" id="cd02440">
    <property type="entry name" value="AdoMet_MTases"/>
    <property type="match status" value="1"/>
</dbReference>
<organism evidence="2 3">
    <name type="scientific">Syncephalastrum racemosum</name>
    <name type="common">Filamentous fungus</name>
    <dbReference type="NCBI Taxonomy" id="13706"/>
    <lineage>
        <taxon>Eukaryota</taxon>
        <taxon>Fungi</taxon>
        <taxon>Fungi incertae sedis</taxon>
        <taxon>Mucoromycota</taxon>
        <taxon>Mucoromycotina</taxon>
        <taxon>Mucoromycetes</taxon>
        <taxon>Mucorales</taxon>
        <taxon>Syncephalastraceae</taxon>
        <taxon>Syncephalastrum</taxon>
    </lineage>
</organism>
<dbReference type="InParanoid" id="A0A1X2H8G4"/>
<evidence type="ECO:0000313" key="2">
    <source>
        <dbReference type="EMBL" id="ORY94867.1"/>
    </source>
</evidence>
<dbReference type="Gene3D" id="3.40.50.150">
    <property type="entry name" value="Vaccinia Virus protein VP39"/>
    <property type="match status" value="1"/>
</dbReference>
<sequence length="320" mass="35984">MLGTAVYAALLPCLIVAMSPSWLQYSLLYCHGVGLGLFMLMRRSKSDSDMYSLRNVMFNVPLPPRTLWFNMGLWKDKSDSYPDACERLVNAVADAVKIGKGASVLDVGYGCGDSCFLLADRHQCQVTGVTNEDGQWRISRARHQQYHSELPVKLVHGSAIDIETLFQDQVFDHVTCIDAAYHFDTRLQFFQATHAKLAPGGTLGLFDLTFDTQGPWWCKWIVSLLGKLLDVPAANLVNDEVYKDQLASTGFKEVQLQGLTADEVFGGLSDWVRRQRDLADSWDVLTVHHDLFMRGSAWVFGLLARYGWVRPVIVCGRKER</sequence>
<dbReference type="OrthoDB" id="61390at2759"/>
<keyword evidence="2" id="KW-0489">Methyltransferase</keyword>
<comment type="caution">
    <text evidence="2">The sequence shown here is derived from an EMBL/GenBank/DDBJ whole genome shotgun (WGS) entry which is preliminary data.</text>
</comment>
<dbReference type="AlphaFoldDB" id="A0A1X2H8G4"/>
<dbReference type="Proteomes" id="UP000242180">
    <property type="component" value="Unassembled WGS sequence"/>
</dbReference>
<evidence type="ECO:0000313" key="3">
    <source>
        <dbReference type="Proteomes" id="UP000242180"/>
    </source>
</evidence>
<reference evidence="2 3" key="1">
    <citation type="submission" date="2016-07" db="EMBL/GenBank/DDBJ databases">
        <title>Pervasive Adenine N6-methylation of Active Genes in Fungi.</title>
        <authorList>
            <consortium name="DOE Joint Genome Institute"/>
            <person name="Mondo S.J."/>
            <person name="Dannebaum R.O."/>
            <person name="Kuo R.C."/>
            <person name="Labutti K."/>
            <person name="Haridas S."/>
            <person name="Kuo A."/>
            <person name="Salamov A."/>
            <person name="Ahrendt S.R."/>
            <person name="Lipzen A."/>
            <person name="Sullivan W."/>
            <person name="Andreopoulos W.B."/>
            <person name="Clum A."/>
            <person name="Lindquist E."/>
            <person name="Daum C."/>
            <person name="Ramamoorthy G.K."/>
            <person name="Gryganskyi A."/>
            <person name="Culley D."/>
            <person name="Magnuson J.K."/>
            <person name="James T.Y."/>
            <person name="O'Malley M.A."/>
            <person name="Stajich J.E."/>
            <person name="Spatafora J.W."/>
            <person name="Visel A."/>
            <person name="Grigoriev I.V."/>
        </authorList>
    </citation>
    <scope>NUCLEOTIDE SEQUENCE [LARGE SCALE GENOMIC DNA]</scope>
    <source>
        <strain evidence="2 3">NRRL 2496</strain>
    </source>
</reference>
<dbReference type="GO" id="GO:0008168">
    <property type="term" value="F:methyltransferase activity"/>
    <property type="evidence" value="ECO:0007669"/>
    <property type="project" value="UniProtKB-KW"/>
</dbReference>
<evidence type="ECO:0000259" key="1">
    <source>
        <dbReference type="Pfam" id="PF13649"/>
    </source>
</evidence>
<gene>
    <name evidence="2" type="ORF">BCR43DRAFT_494724</name>
</gene>
<dbReference type="InterPro" id="IPR050447">
    <property type="entry name" value="Erg6_SMT_methyltransf"/>
</dbReference>
<dbReference type="OMA" id="MNMGYWE"/>